<sequence length="155" mass="17936">MRKRKFETTIITKNAQFQYARVGSPAYKPQILLSAARANTNYAPKKIPSLNTKFMRPTLVIKQNYIDTLIDTHVNAIKNADMENIYESSSTSEITTNLSFMNQQSTVFVEEPVHEFEQLMEEFQKIALDFNSKFTSGQHVEFIIINCRRIFAMVK</sequence>
<evidence type="ECO:0000313" key="3">
    <source>
        <dbReference type="Proteomes" id="UP000018208"/>
    </source>
</evidence>
<reference evidence="1 2" key="1">
    <citation type="journal article" date="2014" name="PLoS Genet.">
        <title>The Genome of Spironucleus salmonicida Highlights a Fish Pathogen Adapted to Fluctuating Environments.</title>
        <authorList>
            <person name="Xu F."/>
            <person name="Jerlstrom-Hultqvist J."/>
            <person name="Einarsson E."/>
            <person name="Astvaldsson A."/>
            <person name="Svard S.G."/>
            <person name="Andersson J.O."/>
        </authorList>
    </citation>
    <scope>NUCLEOTIDE SEQUENCE</scope>
    <source>
        <strain evidence="2">ATCC 50377</strain>
    </source>
</reference>
<dbReference type="Proteomes" id="UP000018208">
    <property type="component" value="Unassembled WGS sequence"/>
</dbReference>
<evidence type="ECO:0000313" key="1">
    <source>
        <dbReference type="EMBL" id="EST48668.1"/>
    </source>
</evidence>
<keyword evidence="3" id="KW-1185">Reference proteome</keyword>
<evidence type="ECO:0000313" key="2">
    <source>
        <dbReference type="EMBL" id="KAH0573751.1"/>
    </source>
</evidence>
<dbReference type="VEuPathDB" id="GiardiaDB:SS50377_23686"/>
<reference evidence="2" key="2">
    <citation type="submission" date="2020-12" db="EMBL/GenBank/DDBJ databases">
        <title>New Spironucleus salmonicida genome in near-complete chromosomes.</title>
        <authorList>
            <person name="Xu F."/>
            <person name="Kurt Z."/>
            <person name="Jimenez-Gonzalez A."/>
            <person name="Astvaldsson A."/>
            <person name="Andersson J.O."/>
            <person name="Svard S.G."/>
        </authorList>
    </citation>
    <scope>NUCLEOTIDE SEQUENCE</scope>
    <source>
        <strain evidence="2">ATCC 50377</strain>
    </source>
</reference>
<dbReference type="AlphaFoldDB" id="V6LWS0"/>
<protein>
    <submittedName>
        <fullName evidence="1">Uncharacterized protein</fullName>
    </submittedName>
</protein>
<organism evidence="1">
    <name type="scientific">Spironucleus salmonicida</name>
    <dbReference type="NCBI Taxonomy" id="348837"/>
    <lineage>
        <taxon>Eukaryota</taxon>
        <taxon>Metamonada</taxon>
        <taxon>Diplomonadida</taxon>
        <taxon>Hexamitidae</taxon>
        <taxon>Hexamitinae</taxon>
        <taxon>Spironucleus</taxon>
    </lineage>
</organism>
<accession>V6LWS0</accession>
<proteinExistence type="predicted"/>
<dbReference type="EMBL" id="KI545981">
    <property type="protein sequence ID" value="EST48668.1"/>
    <property type="molecule type" value="Genomic_DNA"/>
</dbReference>
<gene>
    <name evidence="1" type="ORF">SS50377_11281</name>
    <name evidence="2" type="ORF">SS50377_23686</name>
</gene>
<dbReference type="EMBL" id="AUWU02000004">
    <property type="protein sequence ID" value="KAH0573751.1"/>
    <property type="molecule type" value="Genomic_DNA"/>
</dbReference>
<name>V6LWS0_9EUKA</name>